<dbReference type="InterPro" id="IPR013785">
    <property type="entry name" value="Aldolase_TIM"/>
</dbReference>
<keyword evidence="4" id="KW-0560">Oxidoreductase</keyword>
<dbReference type="EC" id="1.7.1.7" evidence="1"/>
<accession>A0A0F9VGP4</accession>
<evidence type="ECO:0000259" key="5">
    <source>
        <dbReference type="Pfam" id="PF00478"/>
    </source>
</evidence>
<dbReference type="InterPro" id="IPR001093">
    <property type="entry name" value="IMP_DH_GMPRt"/>
</dbReference>
<protein>
    <recommendedName>
        <fullName evidence="2">GMP reductase</fullName>
        <ecNumber evidence="1">1.7.1.7</ecNumber>
    </recommendedName>
</protein>
<dbReference type="Pfam" id="PF00478">
    <property type="entry name" value="IMPDH"/>
    <property type="match status" value="1"/>
</dbReference>
<evidence type="ECO:0000256" key="2">
    <source>
        <dbReference type="ARBA" id="ARBA00015800"/>
    </source>
</evidence>
<dbReference type="SUPFAM" id="SSF51412">
    <property type="entry name" value="Inosine monophosphate dehydrogenase (IMPDH)"/>
    <property type="match status" value="1"/>
</dbReference>
<evidence type="ECO:0000259" key="6">
    <source>
        <dbReference type="Pfam" id="PF13392"/>
    </source>
</evidence>
<dbReference type="AlphaFoldDB" id="A0A0F9VGP4"/>
<evidence type="ECO:0000256" key="1">
    <source>
        <dbReference type="ARBA" id="ARBA00012678"/>
    </source>
</evidence>
<proteinExistence type="predicted"/>
<dbReference type="PANTHER" id="PTHR43170:SF5">
    <property type="entry name" value="GMP REDUCTASE"/>
    <property type="match status" value="1"/>
</dbReference>
<gene>
    <name evidence="7" type="ORF">LCGC14_0142570</name>
</gene>
<comment type="caution">
    <text evidence="7">The sequence shown here is derived from an EMBL/GenBank/DDBJ whole genome shotgun (WGS) entry which is preliminary data.</text>
</comment>
<name>A0A0F9VGP4_9ZZZZ</name>
<evidence type="ECO:0000313" key="7">
    <source>
        <dbReference type="EMBL" id="KKN99012.1"/>
    </source>
</evidence>
<dbReference type="EMBL" id="LAZR01000049">
    <property type="protein sequence ID" value="KKN99012.1"/>
    <property type="molecule type" value="Genomic_DNA"/>
</dbReference>
<evidence type="ECO:0000256" key="3">
    <source>
        <dbReference type="ARBA" id="ARBA00022857"/>
    </source>
</evidence>
<feature type="domain" description="IMP dehydrogenase/GMP reductase" evidence="5">
    <location>
        <begin position="182"/>
        <end position="501"/>
    </location>
</feature>
<dbReference type="InterPro" id="IPR050139">
    <property type="entry name" value="GMP_reductase"/>
</dbReference>
<dbReference type="PANTHER" id="PTHR43170">
    <property type="entry name" value="GMP REDUCTASE"/>
    <property type="match status" value="1"/>
</dbReference>
<dbReference type="CDD" id="cd00381">
    <property type="entry name" value="IMPDH"/>
    <property type="match status" value="1"/>
</dbReference>
<dbReference type="Pfam" id="PF13392">
    <property type="entry name" value="HNH_3"/>
    <property type="match status" value="1"/>
</dbReference>
<dbReference type="GO" id="GO:0003920">
    <property type="term" value="F:GMP reductase activity"/>
    <property type="evidence" value="ECO:0007669"/>
    <property type="project" value="UniProtKB-EC"/>
</dbReference>
<sequence>MIKTLDNKTINDFSTLKRTYLVLKICDSCGTESKPQWRKAKDSREKWGKDLCGPCSRSRDNQKIKTRFGRKIKAGKPGNYIMIWDERRKRYIGEHHLVMEETTGFNLIDNGWIIHHINGRKDDNSLTNLCAVSSNSNHRKLHSKLEKIAFDLVGRGIIHFDHSTCEYFINPSIKMSTTPISLGFEDVSILQKKSVVQSRSNVNIVSEIIRGVELDIPLIASNMSTVTNPEFCILLEKLGAMGVLHRASSDNVLEKWTNQIHKNNRWVAVSVGIGVSQFDLAKKLIRANANIIFIDVAHGYCEPVIELGRLIKQFAPNVHIVVGNTINPGLFAESADFASAVKVGIAQGFVCETKNTAGVTEKQFSAIQKCITASRTYGLPIISDGGIREPADFVKAIAAGSSSVMAGKIFASCPESAALLNEHGEKIYAGMASRLVQEKWRGSVSNDAPEGCVKYLPLGESLEKLLKRYAGSLRSGISYAGCSDINEFRTNVDFTITNQKGTINDVCR</sequence>
<organism evidence="7">
    <name type="scientific">marine sediment metagenome</name>
    <dbReference type="NCBI Taxonomy" id="412755"/>
    <lineage>
        <taxon>unclassified sequences</taxon>
        <taxon>metagenomes</taxon>
        <taxon>ecological metagenomes</taxon>
    </lineage>
</organism>
<feature type="domain" description="HNH nuclease" evidence="6">
    <location>
        <begin position="95"/>
        <end position="139"/>
    </location>
</feature>
<reference evidence="7" key="1">
    <citation type="journal article" date="2015" name="Nature">
        <title>Complex archaea that bridge the gap between prokaryotes and eukaryotes.</title>
        <authorList>
            <person name="Spang A."/>
            <person name="Saw J.H."/>
            <person name="Jorgensen S.L."/>
            <person name="Zaremba-Niedzwiedzka K."/>
            <person name="Martijn J."/>
            <person name="Lind A.E."/>
            <person name="van Eijk R."/>
            <person name="Schleper C."/>
            <person name="Guy L."/>
            <person name="Ettema T.J."/>
        </authorList>
    </citation>
    <scope>NUCLEOTIDE SEQUENCE</scope>
</reference>
<dbReference type="InterPro" id="IPR003615">
    <property type="entry name" value="HNH_nuc"/>
</dbReference>
<dbReference type="SUPFAM" id="SSF54060">
    <property type="entry name" value="His-Me finger endonucleases"/>
    <property type="match status" value="1"/>
</dbReference>
<dbReference type="Gene3D" id="3.90.75.20">
    <property type="match status" value="1"/>
</dbReference>
<dbReference type="SMART" id="SM01240">
    <property type="entry name" value="IMPDH"/>
    <property type="match status" value="1"/>
</dbReference>
<keyword evidence="3" id="KW-0521">NADP</keyword>
<dbReference type="InterPro" id="IPR044925">
    <property type="entry name" value="His-Me_finger_sf"/>
</dbReference>
<dbReference type="Gene3D" id="3.20.20.70">
    <property type="entry name" value="Aldolase class I"/>
    <property type="match status" value="1"/>
</dbReference>
<evidence type="ECO:0000256" key="4">
    <source>
        <dbReference type="ARBA" id="ARBA00023002"/>
    </source>
</evidence>